<dbReference type="Proteomes" id="UP000072741">
    <property type="component" value="Unassembled WGS sequence"/>
</dbReference>
<dbReference type="PANTHER" id="PTHR43459:SF1">
    <property type="entry name" value="EG:BACN32G11.4 PROTEIN"/>
    <property type="match status" value="1"/>
</dbReference>
<comment type="similarity">
    <text evidence="1">Belongs to the enoyl-CoA hydratase/isomerase family.</text>
</comment>
<dbReference type="InterPro" id="IPR001753">
    <property type="entry name" value="Enoyl-CoA_hydra/iso"/>
</dbReference>
<dbReference type="RefSeq" id="WP_058641042.1">
    <property type="nucleotide sequence ID" value="NZ_LDSL01000038.1"/>
</dbReference>
<dbReference type="InterPro" id="IPR029045">
    <property type="entry name" value="ClpP/crotonase-like_dom_sf"/>
</dbReference>
<keyword evidence="3" id="KW-1185">Reference proteome</keyword>
<dbReference type="PANTHER" id="PTHR43459">
    <property type="entry name" value="ENOYL-COA HYDRATASE"/>
    <property type="match status" value="1"/>
</dbReference>
<organism evidence="2 3">
    <name type="scientific">Pseudacidovorax intermedius</name>
    <dbReference type="NCBI Taxonomy" id="433924"/>
    <lineage>
        <taxon>Bacteria</taxon>
        <taxon>Pseudomonadati</taxon>
        <taxon>Pseudomonadota</taxon>
        <taxon>Betaproteobacteria</taxon>
        <taxon>Burkholderiales</taxon>
        <taxon>Comamonadaceae</taxon>
        <taxon>Pseudacidovorax</taxon>
    </lineage>
</organism>
<dbReference type="OrthoDB" id="8524220at2"/>
<gene>
    <name evidence="2" type="ORF">NS331_05760</name>
</gene>
<dbReference type="Gene3D" id="3.90.226.10">
    <property type="entry name" value="2-enoyl-CoA Hydratase, Chain A, domain 1"/>
    <property type="match status" value="1"/>
</dbReference>
<dbReference type="Gene3D" id="1.10.12.10">
    <property type="entry name" value="Lyase 2-enoyl-coa Hydratase, Chain A, domain 2"/>
    <property type="match status" value="1"/>
</dbReference>
<dbReference type="Pfam" id="PF00378">
    <property type="entry name" value="ECH_1"/>
    <property type="match status" value="1"/>
</dbReference>
<evidence type="ECO:0008006" key="4">
    <source>
        <dbReference type="Google" id="ProtNLM"/>
    </source>
</evidence>
<evidence type="ECO:0000256" key="1">
    <source>
        <dbReference type="ARBA" id="ARBA00005254"/>
    </source>
</evidence>
<comment type="caution">
    <text evidence="2">The sequence shown here is derived from an EMBL/GenBank/DDBJ whole genome shotgun (WGS) entry which is preliminary data.</text>
</comment>
<evidence type="ECO:0000313" key="3">
    <source>
        <dbReference type="Proteomes" id="UP000072741"/>
    </source>
</evidence>
<proteinExistence type="inferred from homology"/>
<evidence type="ECO:0000313" key="2">
    <source>
        <dbReference type="EMBL" id="KTT24805.1"/>
    </source>
</evidence>
<dbReference type="AlphaFoldDB" id="A0A147H4D8"/>
<reference evidence="2 3" key="1">
    <citation type="journal article" date="2016" name="Front. Microbiol.">
        <title>Genomic Resource of Rice Seed Associated Bacteria.</title>
        <authorList>
            <person name="Midha S."/>
            <person name="Bansal K."/>
            <person name="Sharma S."/>
            <person name="Kumar N."/>
            <person name="Patil P.P."/>
            <person name="Chaudhry V."/>
            <person name="Patil P.B."/>
        </authorList>
    </citation>
    <scope>NUCLEOTIDE SEQUENCE [LARGE SCALE GENOMIC DNA]</scope>
    <source>
        <strain evidence="2 3">NS331</strain>
    </source>
</reference>
<dbReference type="PATRIC" id="fig|433924.3.peg.3020"/>
<accession>A0A147H4D8</accession>
<dbReference type="EMBL" id="LDSL01000038">
    <property type="protein sequence ID" value="KTT24805.1"/>
    <property type="molecule type" value="Genomic_DNA"/>
</dbReference>
<dbReference type="GO" id="GO:0003824">
    <property type="term" value="F:catalytic activity"/>
    <property type="evidence" value="ECO:0007669"/>
    <property type="project" value="UniProtKB-ARBA"/>
</dbReference>
<sequence length="268" mass="28494">MGANASASVVLLDHPAPHVARLRINRPDKRNAIDQAVRQGFVDHLTVLLADPQVRALVLGGVEGVFSAGGDIPSMVGLSKAQARERMQHIHGLCRMVAHARIPVVSAMEGVTAGAAVGLALLGDRIVIGRGARVLFPFLKLGLAPDWGQLLTLPRRVGLPVARRLLSDGQAVDGEEAVRLGLADAVHDDADVMVGAVALAASLARLPGEAFARMKQRLHHPSATLDEELQREEADQAVCLTGEDFREGYDAFMTKRSADFIGRPGAAR</sequence>
<dbReference type="CDD" id="cd06558">
    <property type="entry name" value="crotonase-like"/>
    <property type="match status" value="1"/>
</dbReference>
<protein>
    <recommendedName>
        <fullName evidence="4">Enoyl-CoA hydratase</fullName>
    </recommendedName>
</protein>
<dbReference type="SUPFAM" id="SSF52096">
    <property type="entry name" value="ClpP/crotonase"/>
    <property type="match status" value="1"/>
</dbReference>
<dbReference type="InterPro" id="IPR014748">
    <property type="entry name" value="Enoyl-CoA_hydra_C"/>
</dbReference>
<name>A0A147H4D8_9BURK</name>